<feature type="non-terminal residue" evidence="1">
    <location>
        <position position="100"/>
    </location>
</feature>
<reference evidence="1" key="1">
    <citation type="submission" date="2023-03" db="EMBL/GenBank/DDBJ databases">
        <title>Massive genome expansion in bonnet fungi (Mycena s.s.) driven by repeated elements and novel gene families across ecological guilds.</title>
        <authorList>
            <consortium name="Lawrence Berkeley National Laboratory"/>
            <person name="Harder C.B."/>
            <person name="Miyauchi S."/>
            <person name="Viragh M."/>
            <person name="Kuo A."/>
            <person name="Thoen E."/>
            <person name="Andreopoulos B."/>
            <person name="Lu D."/>
            <person name="Skrede I."/>
            <person name="Drula E."/>
            <person name="Henrissat B."/>
            <person name="Morin E."/>
            <person name="Kohler A."/>
            <person name="Barry K."/>
            <person name="LaButti K."/>
            <person name="Morin E."/>
            <person name="Salamov A."/>
            <person name="Lipzen A."/>
            <person name="Mereny Z."/>
            <person name="Hegedus B."/>
            <person name="Baldrian P."/>
            <person name="Stursova M."/>
            <person name="Weitz H."/>
            <person name="Taylor A."/>
            <person name="Grigoriev I.V."/>
            <person name="Nagy L.G."/>
            <person name="Martin F."/>
            <person name="Kauserud H."/>
        </authorList>
    </citation>
    <scope>NUCLEOTIDE SEQUENCE</scope>
    <source>
        <strain evidence="1">CBHHK173m</strain>
    </source>
</reference>
<keyword evidence="2" id="KW-1185">Reference proteome</keyword>
<feature type="non-terminal residue" evidence="1">
    <location>
        <position position="1"/>
    </location>
</feature>
<protein>
    <submittedName>
        <fullName evidence="1">Uncharacterized protein</fullName>
    </submittedName>
</protein>
<proteinExistence type="predicted"/>
<gene>
    <name evidence="1" type="ORF">B0H15DRAFT_762019</name>
</gene>
<organism evidence="1 2">
    <name type="scientific">Mycena belliarum</name>
    <dbReference type="NCBI Taxonomy" id="1033014"/>
    <lineage>
        <taxon>Eukaryota</taxon>
        <taxon>Fungi</taxon>
        <taxon>Dikarya</taxon>
        <taxon>Basidiomycota</taxon>
        <taxon>Agaricomycotina</taxon>
        <taxon>Agaricomycetes</taxon>
        <taxon>Agaricomycetidae</taxon>
        <taxon>Agaricales</taxon>
        <taxon>Marasmiineae</taxon>
        <taxon>Mycenaceae</taxon>
        <taxon>Mycena</taxon>
    </lineage>
</organism>
<sequence length="100" mass="11690">LAPESVIAYLTKTWMVDQELWSGVYRQDRTIFELSDTNMLVEAWHHVLKSKHLQGKRGRRVDNLIHTLINVALPHYIAGHRAQEFGFQGPDLEVRERIEI</sequence>
<dbReference type="Proteomes" id="UP001222325">
    <property type="component" value="Unassembled WGS sequence"/>
</dbReference>
<name>A0AAD6UNL1_9AGAR</name>
<accession>A0AAD6UNL1</accession>
<dbReference type="EMBL" id="JARJCN010000003">
    <property type="protein sequence ID" value="KAJ7102622.1"/>
    <property type="molecule type" value="Genomic_DNA"/>
</dbReference>
<evidence type="ECO:0000313" key="2">
    <source>
        <dbReference type="Proteomes" id="UP001222325"/>
    </source>
</evidence>
<dbReference type="AlphaFoldDB" id="A0AAD6UNL1"/>
<comment type="caution">
    <text evidence="1">The sequence shown here is derived from an EMBL/GenBank/DDBJ whole genome shotgun (WGS) entry which is preliminary data.</text>
</comment>
<evidence type="ECO:0000313" key="1">
    <source>
        <dbReference type="EMBL" id="KAJ7102622.1"/>
    </source>
</evidence>